<dbReference type="PANTHER" id="PTHR35526:SF3">
    <property type="entry name" value="ANTI-SIGMA-F FACTOR RSBW"/>
    <property type="match status" value="1"/>
</dbReference>
<dbReference type="InterPro" id="IPR050267">
    <property type="entry name" value="Anti-sigma-factor_SerPK"/>
</dbReference>
<keyword evidence="1" id="KW-0723">Serine/threonine-protein kinase</keyword>
<comment type="caution">
    <text evidence="3">The sequence shown here is derived from an EMBL/GenBank/DDBJ whole genome shotgun (WGS) entry which is preliminary data.</text>
</comment>
<dbReference type="InterPro" id="IPR003594">
    <property type="entry name" value="HATPase_dom"/>
</dbReference>
<name>A0A3A1ULG5_9BACL</name>
<feature type="domain" description="Histidine kinase/HSP90-like ATPase" evidence="2">
    <location>
        <begin position="13"/>
        <end position="125"/>
    </location>
</feature>
<dbReference type="EMBL" id="QXQA01000021">
    <property type="protein sequence ID" value="RIX48644.1"/>
    <property type="molecule type" value="Genomic_DNA"/>
</dbReference>
<keyword evidence="1" id="KW-0418">Kinase</keyword>
<dbReference type="SUPFAM" id="SSF55874">
    <property type="entry name" value="ATPase domain of HSP90 chaperone/DNA topoisomerase II/histidine kinase"/>
    <property type="match status" value="1"/>
</dbReference>
<evidence type="ECO:0000313" key="3">
    <source>
        <dbReference type="EMBL" id="RIX48644.1"/>
    </source>
</evidence>
<dbReference type="AlphaFoldDB" id="A0A3A1ULG5"/>
<proteinExistence type="predicted"/>
<dbReference type="Pfam" id="PF13581">
    <property type="entry name" value="HATPase_c_2"/>
    <property type="match status" value="1"/>
</dbReference>
<evidence type="ECO:0000259" key="2">
    <source>
        <dbReference type="Pfam" id="PF13581"/>
    </source>
</evidence>
<accession>A0A3A1ULG5</accession>
<dbReference type="OrthoDB" id="9799195at2"/>
<protein>
    <recommendedName>
        <fullName evidence="2">Histidine kinase/HSP90-like ATPase domain-containing protein</fullName>
    </recommendedName>
</protein>
<sequence>MADWMQIQSEDDIYLALHSARVMMNELSFSEMNQQKVIVSVSELTRNILDHAESRGYVSFEFVEGRGIRITVQDRGKGISNLDRVMSGEAVQPYRGLGLGLAGAKRMMDQFEIYTSKEGTKIVCTKWK</sequence>
<keyword evidence="4" id="KW-1185">Reference proteome</keyword>
<evidence type="ECO:0000313" key="4">
    <source>
        <dbReference type="Proteomes" id="UP000266482"/>
    </source>
</evidence>
<dbReference type="GO" id="GO:0004674">
    <property type="term" value="F:protein serine/threonine kinase activity"/>
    <property type="evidence" value="ECO:0007669"/>
    <property type="project" value="UniProtKB-KW"/>
</dbReference>
<reference evidence="3 4" key="1">
    <citation type="submission" date="2018-09" db="EMBL/GenBank/DDBJ databases">
        <title>Paenibacillus aracenensis nov. sp. isolated from a cave in southern Spain.</title>
        <authorList>
            <person name="Jurado V."/>
            <person name="Gutierrez-Patricio S."/>
            <person name="Gonzalez-Pimentel J.L."/>
            <person name="Miller A.Z."/>
            <person name="Laiz L."/>
            <person name="Saiz-Jimenez C."/>
        </authorList>
    </citation>
    <scope>NUCLEOTIDE SEQUENCE [LARGE SCALE GENOMIC DNA]</scope>
    <source>
        <strain evidence="3 4">DSM 22867</strain>
    </source>
</reference>
<dbReference type="InterPro" id="IPR036890">
    <property type="entry name" value="HATPase_C_sf"/>
</dbReference>
<dbReference type="Gene3D" id="3.30.565.10">
    <property type="entry name" value="Histidine kinase-like ATPase, C-terminal domain"/>
    <property type="match status" value="1"/>
</dbReference>
<dbReference type="PANTHER" id="PTHR35526">
    <property type="entry name" value="ANTI-SIGMA-F FACTOR RSBW-RELATED"/>
    <property type="match status" value="1"/>
</dbReference>
<keyword evidence="1" id="KW-0808">Transferase</keyword>
<organism evidence="3 4">
    <name type="scientific">Paenibacillus nanensis</name>
    <dbReference type="NCBI Taxonomy" id="393251"/>
    <lineage>
        <taxon>Bacteria</taxon>
        <taxon>Bacillati</taxon>
        <taxon>Bacillota</taxon>
        <taxon>Bacilli</taxon>
        <taxon>Bacillales</taxon>
        <taxon>Paenibacillaceae</taxon>
        <taxon>Paenibacillus</taxon>
    </lineage>
</organism>
<dbReference type="RefSeq" id="WP_119602738.1">
    <property type="nucleotide sequence ID" value="NZ_QXQA01000021.1"/>
</dbReference>
<evidence type="ECO:0000256" key="1">
    <source>
        <dbReference type="ARBA" id="ARBA00022527"/>
    </source>
</evidence>
<dbReference type="Proteomes" id="UP000266482">
    <property type="component" value="Unassembled WGS sequence"/>
</dbReference>
<gene>
    <name evidence="3" type="ORF">D3P08_24400</name>
</gene>